<organism evidence="2 3">
    <name type="scientific">Bifidobacterium adolescentis</name>
    <dbReference type="NCBI Taxonomy" id="1680"/>
    <lineage>
        <taxon>Bacteria</taxon>
        <taxon>Bacillati</taxon>
        <taxon>Actinomycetota</taxon>
        <taxon>Actinomycetes</taxon>
        <taxon>Bifidobacteriales</taxon>
        <taxon>Bifidobacteriaceae</taxon>
        <taxon>Bifidobacterium</taxon>
    </lineage>
</organism>
<evidence type="ECO:0000313" key="2">
    <source>
        <dbReference type="EMBL" id="KAB5746177.1"/>
    </source>
</evidence>
<keyword evidence="1" id="KW-1133">Transmembrane helix</keyword>
<dbReference type="AlphaFoldDB" id="A0A7J5MWY0"/>
<feature type="transmembrane region" description="Helical" evidence="1">
    <location>
        <begin position="68"/>
        <end position="89"/>
    </location>
</feature>
<feature type="transmembrane region" description="Helical" evidence="1">
    <location>
        <begin position="133"/>
        <end position="158"/>
    </location>
</feature>
<evidence type="ECO:0000313" key="3">
    <source>
        <dbReference type="Proteomes" id="UP000437631"/>
    </source>
</evidence>
<protein>
    <submittedName>
        <fullName evidence="2">Uncharacterized protein</fullName>
    </submittedName>
</protein>
<gene>
    <name evidence="2" type="ORF">GA752_06970</name>
</gene>
<evidence type="ECO:0000256" key="1">
    <source>
        <dbReference type="SAM" id="Phobius"/>
    </source>
</evidence>
<feature type="transmembrane region" description="Helical" evidence="1">
    <location>
        <begin position="196"/>
        <end position="220"/>
    </location>
</feature>
<dbReference type="Proteomes" id="UP000437631">
    <property type="component" value="Unassembled WGS sequence"/>
</dbReference>
<feature type="transmembrane region" description="Helical" evidence="1">
    <location>
        <begin position="164"/>
        <end position="184"/>
    </location>
</feature>
<proteinExistence type="predicted"/>
<comment type="caution">
    <text evidence="2">The sequence shown here is derived from an EMBL/GenBank/DDBJ whole genome shotgun (WGS) entry which is preliminary data.</text>
</comment>
<keyword evidence="1" id="KW-0472">Membrane</keyword>
<name>A0A7J5MWY0_BIFAD</name>
<feature type="transmembrane region" description="Helical" evidence="1">
    <location>
        <begin position="95"/>
        <end position="121"/>
    </location>
</feature>
<keyword evidence="1" id="KW-0812">Transmembrane</keyword>
<accession>A0A7J5MWY0</accession>
<reference evidence="2 3" key="1">
    <citation type="journal article" date="2019" name="Nat. Med.">
        <title>A library of human gut bacterial isolates paired with longitudinal multiomics data enables mechanistic microbiome research.</title>
        <authorList>
            <person name="Poyet M."/>
            <person name="Groussin M."/>
            <person name="Gibbons S.M."/>
            <person name="Avila-Pacheco J."/>
            <person name="Jiang X."/>
            <person name="Kearney S.M."/>
            <person name="Perrotta A.R."/>
            <person name="Berdy B."/>
            <person name="Zhao S."/>
            <person name="Lieberman T.D."/>
            <person name="Swanson P.K."/>
            <person name="Smith M."/>
            <person name="Roesemann S."/>
            <person name="Alexander J.E."/>
            <person name="Rich S.A."/>
            <person name="Livny J."/>
            <person name="Vlamakis H."/>
            <person name="Clish C."/>
            <person name="Bullock K."/>
            <person name="Deik A."/>
            <person name="Scott J."/>
            <person name="Pierce K.A."/>
            <person name="Xavier R.J."/>
            <person name="Alm E.J."/>
        </authorList>
    </citation>
    <scope>NUCLEOTIDE SEQUENCE [LARGE SCALE GENOMIC DNA]</scope>
    <source>
        <strain evidence="2 3">BIOML-A190</strain>
    </source>
</reference>
<sequence>MRVRVLRREAHRAVGIATRLRQVFTTLRLAVLHLLFTGEFAALLAFRTLVAVLVEVTTLVVTAEIPAIAVTTIITTEITTLAIATVIMAETGTLAITLVARIVAAIATIAAAAVVTTLAIAVELARTVVETTLLTFAFAIAMEIAVATTVSAAIALAISALTVIVVEAAGLVSVGLAAVAARLESLATAVTRPARAVGLVVAVGLAARSALFFCHAVPYWS</sequence>
<dbReference type="EMBL" id="WDLT01000007">
    <property type="protein sequence ID" value="KAB5746177.1"/>
    <property type="molecule type" value="Genomic_DNA"/>
</dbReference>